<reference evidence="2 3" key="1">
    <citation type="submission" date="2020-12" db="EMBL/GenBank/DDBJ databases">
        <title>Halosimplex halophilum sp. nov. and Halosimplex salinum sp. nov., two new members of the genus Halosimplex.</title>
        <authorList>
            <person name="Cui H.L."/>
        </authorList>
    </citation>
    <scope>NUCLEOTIDE SEQUENCE [LARGE SCALE GENOMIC DNA]</scope>
    <source>
        <strain evidence="2 3">YGH94</strain>
    </source>
</reference>
<dbReference type="OrthoDB" id="211056at2157"/>
<sequence>MPDDSDDGTDRPNGGPTPEIDDTPTVSCSRCDREWDLAYELDDLGVGNQAVEQFALDHKRHTGHFPDDVRTWLASCRRCTELSEHLARHAAERWAQTHARHTRHVVEIQHGTGDETTVVEPDDVQ</sequence>
<evidence type="ECO:0000313" key="2">
    <source>
        <dbReference type="EMBL" id="QPV64555.1"/>
    </source>
</evidence>
<dbReference type="GeneID" id="60588439"/>
<evidence type="ECO:0000313" key="3">
    <source>
        <dbReference type="Proteomes" id="UP000595001"/>
    </source>
</evidence>
<name>A0A7T3G1C0_9EURY</name>
<dbReference type="Proteomes" id="UP000595001">
    <property type="component" value="Chromosome"/>
</dbReference>
<feature type="region of interest" description="Disordered" evidence="1">
    <location>
        <begin position="1"/>
        <end position="27"/>
    </location>
</feature>
<dbReference type="KEGG" id="hlt:I7X12_08060"/>
<dbReference type="RefSeq" id="WP_198063323.1">
    <property type="nucleotide sequence ID" value="NZ_CP065856.1"/>
</dbReference>
<evidence type="ECO:0000256" key="1">
    <source>
        <dbReference type="SAM" id="MobiDB-lite"/>
    </source>
</evidence>
<gene>
    <name evidence="2" type="ORF">I7X12_08060</name>
</gene>
<accession>A0A7T3G1C0</accession>
<dbReference type="EMBL" id="CP065856">
    <property type="protein sequence ID" value="QPV64555.1"/>
    <property type="molecule type" value="Genomic_DNA"/>
</dbReference>
<dbReference type="InterPro" id="IPR058375">
    <property type="entry name" value="DUF8062"/>
</dbReference>
<dbReference type="AlphaFoldDB" id="A0A7T3G1C0"/>
<dbReference type="Pfam" id="PF26258">
    <property type="entry name" value="DUF8062"/>
    <property type="match status" value="1"/>
</dbReference>
<keyword evidence="3" id="KW-1185">Reference proteome</keyword>
<proteinExistence type="predicted"/>
<organism evidence="2 3">
    <name type="scientific">Halosimplex litoreum</name>
    <dbReference type="NCBI Taxonomy" id="1198301"/>
    <lineage>
        <taxon>Archaea</taxon>
        <taxon>Methanobacteriati</taxon>
        <taxon>Methanobacteriota</taxon>
        <taxon>Stenosarchaea group</taxon>
        <taxon>Halobacteria</taxon>
        <taxon>Halobacteriales</taxon>
        <taxon>Haloarculaceae</taxon>
        <taxon>Halosimplex</taxon>
    </lineage>
</organism>
<protein>
    <submittedName>
        <fullName evidence="2">Uncharacterized protein</fullName>
    </submittedName>
</protein>